<name>A0AAW3YS88_9GAMM</name>
<comment type="caution">
    <text evidence="2">The sequence shown here is derived from an EMBL/GenBank/DDBJ whole genome shotgun (WGS) entry which is preliminary data.</text>
</comment>
<evidence type="ECO:0000259" key="1">
    <source>
        <dbReference type="Pfam" id="PF00534"/>
    </source>
</evidence>
<gene>
    <name evidence="2" type="ORF">ID854_07825</name>
</gene>
<reference evidence="2" key="1">
    <citation type="submission" date="2020-09" db="EMBL/GenBank/DDBJ databases">
        <authorList>
            <person name="Palma L."/>
            <person name="Caballero P."/>
            <person name="Berry C."/>
            <person name="Del Valle E."/>
        </authorList>
    </citation>
    <scope>NUCLEOTIDE SEQUENCE</scope>
    <source>
        <strain evidence="2">M</strain>
    </source>
</reference>
<dbReference type="EMBL" id="JACXBF010000172">
    <property type="protein sequence ID" value="MBD2800367.1"/>
    <property type="molecule type" value="Genomic_DNA"/>
</dbReference>
<dbReference type="SUPFAM" id="SSF53756">
    <property type="entry name" value="UDP-Glycosyltransferase/glycogen phosphorylase"/>
    <property type="match status" value="1"/>
</dbReference>
<dbReference type="RefSeq" id="WP_323868763.1">
    <property type="nucleotide sequence ID" value="NZ_JACXBF010000172.1"/>
</dbReference>
<protein>
    <submittedName>
        <fullName evidence="2">Glycosyltransferase family 4 protein</fullName>
    </submittedName>
</protein>
<evidence type="ECO:0000313" key="2">
    <source>
        <dbReference type="EMBL" id="MBD2800367.1"/>
    </source>
</evidence>
<dbReference type="PANTHER" id="PTHR12526:SF630">
    <property type="entry name" value="GLYCOSYLTRANSFERASE"/>
    <property type="match status" value="1"/>
</dbReference>
<dbReference type="GO" id="GO:0016757">
    <property type="term" value="F:glycosyltransferase activity"/>
    <property type="evidence" value="ECO:0007669"/>
    <property type="project" value="InterPro"/>
</dbReference>
<dbReference type="AlphaFoldDB" id="A0AAW3YS88"/>
<dbReference type="InterPro" id="IPR001296">
    <property type="entry name" value="Glyco_trans_1"/>
</dbReference>
<dbReference type="Gene3D" id="3.40.50.2000">
    <property type="entry name" value="Glycogen Phosphorylase B"/>
    <property type="match status" value="2"/>
</dbReference>
<dbReference type="Pfam" id="PF00534">
    <property type="entry name" value="Glycos_transf_1"/>
    <property type="match status" value="1"/>
</dbReference>
<dbReference type="Proteomes" id="UP001193920">
    <property type="component" value="Unassembled WGS sequence"/>
</dbReference>
<proteinExistence type="predicted"/>
<organism evidence="2">
    <name type="scientific">Xenorhabdus szentirmaii</name>
    <dbReference type="NCBI Taxonomy" id="290112"/>
    <lineage>
        <taxon>Bacteria</taxon>
        <taxon>Pseudomonadati</taxon>
        <taxon>Pseudomonadota</taxon>
        <taxon>Gammaproteobacteria</taxon>
        <taxon>Enterobacterales</taxon>
        <taxon>Morganellaceae</taxon>
        <taxon>Xenorhabdus</taxon>
    </lineage>
</organism>
<dbReference type="CDD" id="cd03801">
    <property type="entry name" value="GT4_PimA-like"/>
    <property type="match status" value="1"/>
</dbReference>
<accession>A0AAW3YS88</accession>
<sequence length="391" mass="44585">MKILHLINLQGFGGAERLFIEYLKSSSFDNYIICTSNEINENILPELLDFNITYSNRLVDSWKLKYPTFIRSIVLNKKIEKIKPNLTIVWDFVPKLFKKPRHSALVYYDHGCSWQYQKNKKVLRFFSMLDAGICVSHASKRIIQLRFNYKNPLYTIVNKLNIKQVKETKKLVSDEPIILGTASRLVGLKGIGVSVLTLAELINRGVKCKLLIAGVGEVKAELENLVKQLKMESYVDFLGYQSDMTLFYQNIDIYMSTSVKETCSLSCIESLAHAVPVVFSIVDGQPEAVKDGYYGIGIKPTVSIDQHKKLTGIDTDFPHQVYDPINDQLTEPKLVSHIDCADAVERLLKDPSLYESMSKNALEWSKESMNYDKFLNEFEDALREIAKPSLS</sequence>
<reference evidence="2" key="2">
    <citation type="journal article" date="2024" name="Toxins">
        <title>Genome Sequence Analysis of Native Xenorhabdus Strains Isolated from Entomopathogenic Nematodes in Argentina.</title>
        <authorList>
            <person name="Palma L."/>
            <person name="Frizzo L."/>
            <person name="Kaiser S."/>
            <person name="Berry C."/>
            <person name="Caballero P."/>
            <person name="Bode H.B."/>
            <person name="Del Valle E.E."/>
        </authorList>
    </citation>
    <scope>NUCLEOTIDE SEQUENCE</scope>
    <source>
        <strain evidence="2">M</strain>
    </source>
</reference>
<dbReference type="PANTHER" id="PTHR12526">
    <property type="entry name" value="GLYCOSYLTRANSFERASE"/>
    <property type="match status" value="1"/>
</dbReference>
<dbReference type="GO" id="GO:1901135">
    <property type="term" value="P:carbohydrate derivative metabolic process"/>
    <property type="evidence" value="ECO:0007669"/>
    <property type="project" value="UniProtKB-ARBA"/>
</dbReference>
<feature type="domain" description="Glycosyl transferase family 1" evidence="1">
    <location>
        <begin position="169"/>
        <end position="306"/>
    </location>
</feature>